<dbReference type="Gene3D" id="2.30.30.100">
    <property type="match status" value="1"/>
</dbReference>
<dbReference type="Proteomes" id="UP001552299">
    <property type="component" value="Unassembled WGS sequence"/>
</dbReference>
<keyword evidence="3" id="KW-1185">Reference proteome</keyword>
<evidence type="ECO:0000313" key="2">
    <source>
        <dbReference type="EMBL" id="KAL0914821.1"/>
    </source>
</evidence>
<gene>
    <name evidence="2" type="ORF">M5K25_015205</name>
</gene>
<organism evidence="2 3">
    <name type="scientific">Dendrobium thyrsiflorum</name>
    <name type="common">Pinecone-like raceme dendrobium</name>
    <name type="synonym">Orchid</name>
    <dbReference type="NCBI Taxonomy" id="117978"/>
    <lineage>
        <taxon>Eukaryota</taxon>
        <taxon>Viridiplantae</taxon>
        <taxon>Streptophyta</taxon>
        <taxon>Embryophyta</taxon>
        <taxon>Tracheophyta</taxon>
        <taxon>Spermatophyta</taxon>
        <taxon>Magnoliopsida</taxon>
        <taxon>Liliopsida</taxon>
        <taxon>Asparagales</taxon>
        <taxon>Orchidaceae</taxon>
        <taxon>Epidendroideae</taxon>
        <taxon>Malaxideae</taxon>
        <taxon>Dendrobiinae</taxon>
        <taxon>Dendrobium</taxon>
    </lineage>
</organism>
<accession>A0ABD0UQ86</accession>
<feature type="region of interest" description="Disordered" evidence="1">
    <location>
        <begin position="28"/>
        <end position="105"/>
    </location>
</feature>
<sequence>MKLVRFLMKLNNETVSIELKNGTVVHGTITGRLDGKKSTKENLNGSARAKNSSSNTNKAGKPRKEDDLRSGKEEEGEEPDKASTKERDMVEPAKKPGSTCRRVAIPLEGIAKARISSTTERRRSG</sequence>
<dbReference type="InterPro" id="IPR010920">
    <property type="entry name" value="LSM_dom_sf"/>
</dbReference>
<name>A0ABD0UQ86_DENTH</name>
<evidence type="ECO:0000256" key="1">
    <source>
        <dbReference type="SAM" id="MobiDB-lite"/>
    </source>
</evidence>
<dbReference type="AlphaFoldDB" id="A0ABD0UQ86"/>
<comment type="caution">
    <text evidence="2">The sequence shown here is derived from an EMBL/GenBank/DDBJ whole genome shotgun (WGS) entry which is preliminary data.</text>
</comment>
<evidence type="ECO:0000313" key="3">
    <source>
        <dbReference type="Proteomes" id="UP001552299"/>
    </source>
</evidence>
<protein>
    <submittedName>
        <fullName evidence="2">Uncharacterized protein</fullName>
    </submittedName>
</protein>
<dbReference type="EMBL" id="JANQDX010000012">
    <property type="protein sequence ID" value="KAL0914821.1"/>
    <property type="molecule type" value="Genomic_DNA"/>
</dbReference>
<feature type="compositionally biased region" description="Basic and acidic residues" evidence="1">
    <location>
        <begin position="62"/>
        <end position="94"/>
    </location>
</feature>
<reference evidence="2 3" key="1">
    <citation type="journal article" date="2024" name="Plant Biotechnol. J.">
        <title>Dendrobium thyrsiflorum genome and its molecular insights into genes involved in important horticultural traits.</title>
        <authorList>
            <person name="Chen B."/>
            <person name="Wang J.Y."/>
            <person name="Zheng P.J."/>
            <person name="Li K.L."/>
            <person name="Liang Y.M."/>
            <person name="Chen X.F."/>
            <person name="Zhang C."/>
            <person name="Zhao X."/>
            <person name="He X."/>
            <person name="Zhang G.Q."/>
            <person name="Liu Z.J."/>
            <person name="Xu Q."/>
        </authorList>
    </citation>
    <scope>NUCLEOTIDE SEQUENCE [LARGE SCALE GENOMIC DNA]</scope>
    <source>
        <strain evidence="2">GZMU011</strain>
    </source>
</reference>
<feature type="compositionally biased region" description="Polar residues" evidence="1">
    <location>
        <begin position="41"/>
        <end position="58"/>
    </location>
</feature>
<dbReference type="SUPFAM" id="SSF50182">
    <property type="entry name" value="Sm-like ribonucleoproteins"/>
    <property type="match status" value="1"/>
</dbReference>
<proteinExistence type="predicted"/>